<proteinExistence type="predicted"/>
<name>A0A7S4B0A6_CHRCT</name>
<feature type="region of interest" description="Disordered" evidence="1">
    <location>
        <begin position="1"/>
        <end position="32"/>
    </location>
</feature>
<organism evidence="2">
    <name type="scientific">Chrysotila carterae</name>
    <name type="common">Marine alga</name>
    <name type="synonym">Syracosphaera carterae</name>
    <dbReference type="NCBI Taxonomy" id="13221"/>
    <lineage>
        <taxon>Eukaryota</taxon>
        <taxon>Haptista</taxon>
        <taxon>Haptophyta</taxon>
        <taxon>Prymnesiophyceae</taxon>
        <taxon>Isochrysidales</taxon>
        <taxon>Isochrysidaceae</taxon>
        <taxon>Chrysotila</taxon>
    </lineage>
</organism>
<evidence type="ECO:0000313" key="2">
    <source>
        <dbReference type="EMBL" id="CAE0749666.1"/>
    </source>
</evidence>
<reference evidence="2" key="1">
    <citation type="submission" date="2021-01" db="EMBL/GenBank/DDBJ databases">
        <authorList>
            <person name="Corre E."/>
            <person name="Pelletier E."/>
            <person name="Niang G."/>
            <person name="Scheremetjew M."/>
            <person name="Finn R."/>
            <person name="Kale V."/>
            <person name="Holt S."/>
            <person name="Cochrane G."/>
            <person name="Meng A."/>
            <person name="Brown T."/>
            <person name="Cohen L."/>
        </authorList>
    </citation>
    <scope>NUCLEOTIDE SEQUENCE</scope>
    <source>
        <strain evidence="2">CCMP645</strain>
    </source>
</reference>
<dbReference type="AlphaFoldDB" id="A0A7S4B0A6"/>
<evidence type="ECO:0000256" key="1">
    <source>
        <dbReference type="SAM" id="MobiDB-lite"/>
    </source>
</evidence>
<gene>
    <name evidence="2" type="ORF">PCAR00345_LOCUS2249</name>
</gene>
<protein>
    <submittedName>
        <fullName evidence="2">Uncharacterized protein</fullName>
    </submittedName>
</protein>
<sequence length="101" mass="10325">MNVSSCVSVSPLPTAGMRGDLRMPSSPLTPPPFFQRSEAPCKTGCMKVKGGILPRGGLNVISPSCSAGVSVAAADASSVDSDGFAALRPFKNRLSKVSSQV</sequence>
<accession>A0A7S4B0A6</accession>
<dbReference type="EMBL" id="HBIZ01004086">
    <property type="protein sequence ID" value="CAE0749666.1"/>
    <property type="molecule type" value="Transcribed_RNA"/>
</dbReference>